<dbReference type="EMBL" id="JACJII010000001">
    <property type="protein sequence ID" value="MBA9002652.1"/>
    <property type="molecule type" value="Genomic_DNA"/>
</dbReference>
<dbReference type="PANTHER" id="PTHR43037:SF5">
    <property type="entry name" value="FERULOYL ESTERASE"/>
    <property type="match status" value="1"/>
</dbReference>
<dbReference type="InterPro" id="IPR050955">
    <property type="entry name" value="Plant_Biomass_Hydrol_Est"/>
</dbReference>
<proteinExistence type="predicted"/>
<organism evidence="3 4">
    <name type="scientific">Thermomonospora cellulosilytica</name>
    <dbReference type="NCBI Taxonomy" id="1411118"/>
    <lineage>
        <taxon>Bacteria</taxon>
        <taxon>Bacillati</taxon>
        <taxon>Actinomycetota</taxon>
        <taxon>Actinomycetes</taxon>
        <taxon>Streptosporangiales</taxon>
        <taxon>Thermomonosporaceae</taxon>
        <taxon>Thermomonospora</taxon>
    </lineage>
</organism>
<dbReference type="Proteomes" id="UP000539313">
    <property type="component" value="Unassembled WGS sequence"/>
</dbReference>
<gene>
    <name evidence="3" type="ORF">HNR21_001534</name>
</gene>
<dbReference type="GO" id="GO:0005576">
    <property type="term" value="C:extracellular region"/>
    <property type="evidence" value="ECO:0007669"/>
    <property type="project" value="InterPro"/>
</dbReference>
<dbReference type="Gene3D" id="3.40.50.1820">
    <property type="entry name" value="alpha/beta hydrolase"/>
    <property type="match status" value="1"/>
</dbReference>
<evidence type="ECO:0000313" key="3">
    <source>
        <dbReference type="EMBL" id="MBA9002652.1"/>
    </source>
</evidence>
<dbReference type="GO" id="GO:0016787">
    <property type="term" value="F:hydrolase activity"/>
    <property type="evidence" value="ECO:0007669"/>
    <property type="project" value="UniProtKB-KW"/>
</dbReference>
<protein>
    <submittedName>
        <fullName evidence="3">Poly(Hydroxyalkanoate) depolymerase family esterase</fullName>
    </submittedName>
</protein>
<dbReference type="NCBIfam" id="TIGR01840">
    <property type="entry name" value="esterase_phb"/>
    <property type="match status" value="1"/>
</dbReference>
<keyword evidence="2" id="KW-0378">Hydrolase</keyword>
<evidence type="ECO:0000313" key="4">
    <source>
        <dbReference type="Proteomes" id="UP000539313"/>
    </source>
</evidence>
<dbReference type="Pfam" id="PF10503">
    <property type="entry name" value="Esterase_PHB"/>
    <property type="match status" value="1"/>
</dbReference>
<accession>A0A7W3MVF8</accession>
<keyword evidence="4" id="KW-1185">Reference proteome</keyword>
<name>A0A7W3MVF8_9ACTN</name>
<sequence length="351" mass="37581">MDAITVPLRGAGPRGLRPIRPVTLPAALAALLATFLASWLAAVPAAQAAVGFHEVTGFGTNPGNLRMFAYVPQNAQSGAPVVVLFHGCGGQAQNLDVGTGWRKYADTWGFTLVMPEQKDENVGSGGIVPHKCFSAWNPEDRTRAGNGEARSVVQMVDHMKRTYQADASRVFVTGYSGGGAATNVMLAAYPDVFKAGAVFFGMAYGCADTEDDYFRTGLFGPCSGPLNRNTPQQWGDEVRGAYPGYTGPRPKVQIWHGGSDRLISPRSLDYQRDQWTNVFGFSRTPTSTSRPDLGVTKSVYGDGRVETWLLDDMGHEAPVDPGTGIQNCGSLSSGHDQLCGPYYAARFFGLG</sequence>
<dbReference type="InterPro" id="IPR010126">
    <property type="entry name" value="Esterase_phb"/>
</dbReference>
<keyword evidence="1" id="KW-0732">Signal</keyword>
<dbReference type="RefSeq" id="WP_182704610.1">
    <property type="nucleotide sequence ID" value="NZ_JACJII010000001.1"/>
</dbReference>
<dbReference type="SUPFAM" id="SSF53474">
    <property type="entry name" value="alpha/beta-Hydrolases"/>
    <property type="match status" value="2"/>
</dbReference>
<dbReference type="AlphaFoldDB" id="A0A7W3MVF8"/>
<dbReference type="InterPro" id="IPR029058">
    <property type="entry name" value="AB_hydrolase_fold"/>
</dbReference>
<dbReference type="PANTHER" id="PTHR43037">
    <property type="entry name" value="UNNAMED PRODUCT-RELATED"/>
    <property type="match status" value="1"/>
</dbReference>
<evidence type="ECO:0000256" key="1">
    <source>
        <dbReference type="ARBA" id="ARBA00022729"/>
    </source>
</evidence>
<evidence type="ECO:0000256" key="2">
    <source>
        <dbReference type="ARBA" id="ARBA00022801"/>
    </source>
</evidence>
<reference evidence="3 4" key="1">
    <citation type="submission" date="2020-08" db="EMBL/GenBank/DDBJ databases">
        <title>Sequencing the genomes of 1000 actinobacteria strains.</title>
        <authorList>
            <person name="Klenk H.-P."/>
        </authorList>
    </citation>
    <scope>NUCLEOTIDE SEQUENCE [LARGE SCALE GENOMIC DNA]</scope>
    <source>
        <strain evidence="3 4">DSM 45823</strain>
    </source>
</reference>
<comment type="caution">
    <text evidence="3">The sequence shown here is derived from an EMBL/GenBank/DDBJ whole genome shotgun (WGS) entry which is preliminary data.</text>
</comment>